<proteinExistence type="predicted"/>
<protein>
    <recommendedName>
        <fullName evidence="3">DUF4846 domain-containing protein</fullName>
    </recommendedName>
</protein>
<dbReference type="Pfam" id="PF16138">
    <property type="entry name" value="DUF4846"/>
    <property type="match status" value="1"/>
</dbReference>
<keyword evidence="2" id="KW-1185">Reference proteome</keyword>
<dbReference type="AlphaFoldDB" id="A2A0A8"/>
<gene>
    <name evidence="1" type="ORF">M23134_00354</name>
</gene>
<name>A2A0A8_MICM2</name>
<dbReference type="Proteomes" id="UP000004095">
    <property type="component" value="Unassembled WGS sequence"/>
</dbReference>
<evidence type="ECO:0008006" key="3">
    <source>
        <dbReference type="Google" id="ProtNLM"/>
    </source>
</evidence>
<dbReference type="EMBL" id="AAWS01000096">
    <property type="protein sequence ID" value="EAY23924.1"/>
    <property type="molecule type" value="Genomic_DNA"/>
</dbReference>
<sequence length="264" mass="30274">MQNHQNISNNDAAGFALSNAPKKIKEIALPAGYQRVTLVPSSFGSYLRNLPLKSSPTVYLYNGHRKRNQQAQYAVLDVDVGKKNLQQCADAVIRLRAEYLYKNKLYSRIQFHFTNGSLASYAQWCKGFRAKVRGNKVRWVKTHGFDESYATFRQYLETVFMYAGSYSLNKELQKVPCIRDIQVGDVFIQGGFPGHAVLVVDVARHSRTGVLLFMLAQSYMPAQDIHILKNLNNKQLNPWYSVAQLRAELETPEWTFKKNNLKRF</sequence>
<evidence type="ECO:0000313" key="1">
    <source>
        <dbReference type="EMBL" id="EAY23924.1"/>
    </source>
</evidence>
<dbReference type="InterPro" id="IPR032315">
    <property type="entry name" value="DUF4846"/>
</dbReference>
<comment type="caution">
    <text evidence="1">The sequence shown here is derived from an EMBL/GenBank/DDBJ whole genome shotgun (WGS) entry which is preliminary data.</text>
</comment>
<organism evidence="1 2">
    <name type="scientific">Microscilla marina ATCC 23134</name>
    <dbReference type="NCBI Taxonomy" id="313606"/>
    <lineage>
        <taxon>Bacteria</taxon>
        <taxon>Pseudomonadati</taxon>
        <taxon>Bacteroidota</taxon>
        <taxon>Cytophagia</taxon>
        <taxon>Cytophagales</taxon>
        <taxon>Microscillaceae</taxon>
        <taxon>Microscilla</taxon>
    </lineage>
</organism>
<reference evidence="1 2" key="1">
    <citation type="submission" date="2007-01" db="EMBL/GenBank/DDBJ databases">
        <authorList>
            <person name="Haygood M."/>
            <person name="Podell S."/>
            <person name="Anderson C."/>
            <person name="Hopkinson B."/>
            <person name="Roe K."/>
            <person name="Barbeau K."/>
            <person name="Gaasterland T."/>
            <person name="Ferriera S."/>
            <person name="Johnson J."/>
            <person name="Kravitz S."/>
            <person name="Beeson K."/>
            <person name="Sutton G."/>
            <person name="Rogers Y.-H."/>
            <person name="Friedman R."/>
            <person name="Frazier M."/>
            <person name="Venter J.C."/>
        </authorList>
    </citation>
    <scope>NUCLEOTIDE SEQUENCE [LARGE SCALE GENOMIC DNA]</scope>
    <source>
        <strain evidence="1 2">ATCC 23134</strain>
    </source>
</reference>
<dbReference type="eggNOG" id="ENOG502Z85F">
    <property type="taxonomic scope" value="Bacteria"/>
</dbReference>
<evidence type="ECO:0000313" key="2">
    <source>
        <dbReference type="Proteomes" id="UP000004095"/>
    </source>
</evidence>
<accession>A2A0A8</accession>